<gene>
    <name evidence="4" type="ORF">SUTH_03325</name>
</gene>
<dbReference type="PANTHER" id="PTHR12151:SF25">
    <property type="entry name" value="LINALOOL DEHYDRATASE_ISOMERASE DOMAIN-CONTAINING PROTEIN"/>
    <property type="match status" value="1"/>
</dbReference>
<dbReference type="Proteomes" id="UP000031637">
    <property type="component" value="Chromosome"/>
</dbReference>
<sequence>MKSSVWQWLLVAGLALALAGGWLTWQSLHGGPLPAGEVPSVTEVRDDAPLPAFVLAGPKGEFANADLLGRWSFIFFGYTQCPDICPTALTLMKEVKAMLGTQGAAVPPAPSQGIPLRITFQVVFVSVDPRRDTRELLGEYLAAFDPSFIGVSGDDAALAPLTKKLGVYYQRNDGADTKRYTVDHSASIYLIDPQGHLAAVFSPPQTATQLVADYRRIARQ</sequence>
<reference evidence="4 5" key="1">
    <citation type="journal article" date="2014" name="Syst. Appl. Microbiol.">
        <title>Complete genomes of freshwater sulfur oxidizers Sulfuricella denitrificans skB26 and Sulfuritalea hydrogenivorans sk43H: genetic insights into the sulfur oxidation pathway of betaproteobacteria.</title>
        <authorList>
            <person name="Watanabe T."/>
            <person name="Kojima H."/>
            <person name="Fukui M."/>
        </authorList>
    </citation>
    <scope>NUCLEOTIDE SEQUENCE [LARGE SCALE GENOMIC DNA]</scope>
    <source>
        <strain evidence="4">DSM22779</strain>
    </source>
</reference>
<feature type="binding site" evidence="2">
    <location>
        <position position="85"/>
    </location>
    <ligand>
        <name>Cu cation</name>
        <dbReference type="ChEBI" id="CHEBI:23378"/>
    </ligand>
</feature>
<keyword evidence="2" id="KW-0186">Copper</keyword>
<comment type="similarity">
    <text evidence="1">Belongs to the SCO1/2 family.</text>
</comment>
<dbReference type="CDD" id="cd02968">
    <property type="entry name" value="SCO"/>
    <property type="match status" value="1"/>
</dbReference>
<dbReference type="PANTHER" id="PTHR12151">
    <property type="entry name" value="ELECTRON TRANSPORT PROTIN SCO1/SENC FAMILY MEMBER"/>
    <property type="match status" value="1"/>
</dbReference>
<organism evidence="4 5">
    <name type="scientific">Sulfuritalea hydrogenivorans sk43H</name>
    <dbReference type="NCBI Taxonomy" id="1223802"/>
    <lineage>
        <taxon>Bacteria</taxon>
        <taxon>Pseudomonadati</taxon>
        <taxon>Pseudomonadota</taxon>
        <taxon>Betaproteobacteria</taxon>
        <taxon>Nitrosomonadales</taxon>
        <taxon>Sterolibacteriaceae</taxon>
        <taxon>Sulfuritalea</taxon>
    </lineage>
</organism>
<evidence type="ECO:0000256" key="2">
    <source>
        <dbReference type="PIRSR" id="PIRSR603782-1"/>
    </source>
</evidence>
<dbReference type="AlphaFoldDB" id="W0SK38"/>
<dbReference type="Gene3D" id="3.40.30.10">
    <property type="entry name" value="Glutaredoxin"/>
    <property type="match status" value="1"/>
</dbReference>
<dbReference type="HOGENOM" id="CLU_050131_3_2_4"/>
<evidence type="ECO:0000256" key="3">
    <source>
        <dbReference type="PIRSR" id="PIRSR603782-2"/>
    </source>
</evidence>
<dbReference type="RefSeq" id="WP_084207464.1">
    <property type="nucleotide sequence ID" value="NZ_AP012547.1"/>
</dbReference>
<keyword evidence="2" id="KW-0479">Metal-binding</keyword>
<dbReference type="STRING" id="1223802.SUTH_03325"/>
<protein>
    <submittedName>
        <fullName evidence="4">Electron transport protein SCO1/SenC</fullName>
    </submittedName>
</protein>
<dbReference type="InterPro" id="IPR036249">
    <property type="entry name" value="Thioredoxin-like_sf"/>
</dbReference>
<evidence type="ECO:0000256" key="1">
    <source>
        <dbReference type="ARBA" id="ARBA00010996"/>
    </source>
</evidence>
<evidence type="ECO:0000313" key="5">
    <source>
        <dbReference type="Proteomes" id="UP000031637"/>
    </source>
</evidence>
<dbReference type="SUPFAM" id="SSF52833">
    <property type="entry name" value="Thioredoxin-like"/>
    <property type="match status" value="1"/>
</dbReference>
<dbReference type="GO" id="GO:0046872">
    <property type="term" value="F:metal ion binding"/>
    <property type="evidence" value="ECO:0007669"/>
    <property type="project" value="UniProtKB-KW"/>
</dbReference>
<dbReference type="InterPro" id="IPR003782">
    <property type="entry name" value="SCO1/SenC"/>
</dbReference>
<keyword evidence="5" id="KW-1185">Reference proteome</keyword>
<accession>W0SK38</accession>
<keyword evidence="3" id="KW-1015">Disulfide bond</keyword>
<feature type="disulfide bond" description="Redox-active" evidence="3">
    <location>
        <begin position="81"/>
        <end position="85"/>
    </location>
</feature>
<dbReference type="EMBL" id="AP012547">
    <property type="protein sequence ID" value="BAO31095.1"/>
    <property type="molecule type" value="Genomic_DNA"/>
</dbReference>
<dbReference type="KEGG" id="shd:SUTH_03325"/>
<evidence type="ECO:0000313" key="4">
    <source>
        <dbReference type="EMBL" id="BAO31095.1"/>
    </source>
</evidence>
<feature type="binding site" evidence="2">
    <location>
        <position position="81"/>
    </location>
    <ligand>
        <name>Cu cation</name>
        <dbReference type="ChEBI" id="CHEBI:23378"/>
    </ligand>
</feature>
<dbReference type="Pfam" id="PF02630">
    <property type="entry name" value="SCO1-SenC"/>
    <property type="match status" value="1"/>
</dbReference>
<proteinExistence type="inferred from homology"/>
<dbReference type="OrthoDB" id="9790194at2"/>
<name>W0SK38_9PROT</name>
<feature type="binding site" evidence="2">
    <location>
        <position position="184"/>
    </location>
    <ligand>
        <name>Cu cation</name>
        <dbReference type="ChEBI" id="CHEBI:23378"/>
    </ligand>
</feature>